<dbReference type="Gene3D" id="4.10.60.10">
    <property type="entry name" value="Zinc finger, CCHC-type"/>
    <property type="match status" value="1"/>
</dbReference>
<feature type="compositionally biased region" description="Basic and acidic residues" evidence="2">
    <location>
        <begin position="407"/>
        <end position="417"/>
    </location>
</feature>
<dbReference type="InterPro" id="IPR001878">
    <property type="entry name" value="Znf_CCHC"/>
</dbReference>
<evidence type="ECO:0000313" key="5">
    <source>
        <dbReference type="RefSeq" id="XP_033237526.1"/>
    </source>
</evidence>
<keyword evidence="1" id="KW-0862">Zinc</keyword>
<dbReference type="InParanoid" id="A0A6I8W2D8"/>
<dbReference type="KEGG" id="dpo:117184414"/>
<keyword evidence="1" id="KW-0479">Metal-binding</keyword>
<organism evidence="4 5">
    <name type="scientific">Drosophila pseudoobscura pseudoobscura</name>
    <name type="common">Fruit fly</name>
    <dbReference type="NCBI Taxonomy" id="46245"/>
    <lineage>
        <taxon>Eukaryota</taxon>
        <taxon>Metazoa</taxon>
        <taxon>Ecdysozoa</taxon>
        <taxon>Arthropoda</taxon>
        <taxon>Hexapoda</taxon>
        <taxon>Insecta</taxon>
        <taxon>Pterygota</taxon>
        <taxon>Neoptera</taxon>
        <taxon>Endopterygota</taxon>
        <taxon>Diptera</taxon>
        <taxon>Brachycera</taxon>
        <taxon>Muscomorpha</taxon>
        <taxon>Ephydroidea</taxon>
        <taxon>Drosophilidae</taxon>
        <taxon>Drosophila</taxon>
        <taxon>Sophophora</taxon>
    </lineage>
</organism>
<accession>A0A6I8W2D8</accession>
<gene>
    <name evidence="5" type="primary">LOC117184414</name>
</gene>
<evidence type="ECO:0000256" key="1">
    <source>
        <dbReference type="PROSITE-ProRule" id="PRU00047"/>
    </source>
</evidence>
<evidence type="ECO:0000256" key="2">
    <source>
        <dbReference type="SAM" id="MobiDB-lite"/>
    </source>
</evidence>
<feature type="domain" description="CCHC-type" evidence="3">
    <location>
        <begin position="356"/>
        <end position="372"/>
    </location>
</feature>
<dbReference type="Pfam" id="PF00098">
    <property type="entry name" value="zf-CCHC"/>
    <property type="match status" value="1"/>
</dbReference>
<dbReference type="PROSITE" id="PS50158">
    <property type="entry name" value="ZF_CCHC"/>
    <property type="match status" value="1"/>
</dbReference>
<dbReference type="SMART" id="SM00343">
    <property type="entry name" value="ZnF_C2HC"/>
    <property type="match status" value="2"/>
</dbReference>
<protein>
    <recommendedName>
        <fullName evidence="3">CCHC-type domain-containing protein</fullName>
    </recommendedName>
</protein>
<evidence type="ECO:0000313" key="4">
    <source>
        <dbReference type="Proteomes" id="UP000001819"/>
    </source>
</evidence>
<dbReference type="InterPro" id="IPR036875">
    <property type="entry name" value="Znf_CCHC_sf"/>
</dbReference>
<reference evidence="5" key="1">
    <citation type="submission" date="2025-08" db="UniProtKB">
        <authorList>
            <consortium name="RefSeq"/>
        </authorList>
    </citation>
    <scope>IDENTIFICATION</scope>
    <source>
        <strain evidence="5">MV-25-SWS-2005</strain>
        <tissue evidence="5">Whole body</tissue>
    </source>
</reference>
<evidence type="ECO:0000259" key="3">
    <source>
        <dbReference type="PROSITE" id="PS50158"/>
    </source>
</evidence>
<dbReference type="Proteomes" id="UP000001819">
    <property type="component" value="Chromosome X"/>
</dbReference>
<keyword evidence="4" id="KW-1185">Reference proteome</keyword>
<proteinExistence type="predicted"/>
<dbReference type="AlphaFoldDB" id="A0A6I8W2D8"/>
<dbReference type="GO" id="GO:0003676">
    <property type="term" value="F:nucleic acid binding"/>
    <property type="evidence" value="ECO:0007669"/>
    <property type="project" value="InterPro"/>
</dbReference>
<keyword evidence="1" id="KW-0863">Zinc-finger</keyword>
<name>A0A6I8W2D8_DROPS</name>
<dbReference type="GO" id="GO:0008270">
    <property type="term" value="F:zinc ion binding"/>
    <property type="evidence" value="ECO:0007669"/>
    <property type="project" value="UniProtKB-KW"/>
</dbReference>
<sequence length="427" mass="48348">MNYTDIRAKTKSELSDILRRQNVYFDQDANIHQLRTAVKKIMEDTHELGNTAPSADETMQADIFAVPVEREIDRDNRRAQHAVKAAPEEHGENVQKAREAFMPRQDNACSKLTMRSDEYEEESRRLQQLEQLYVSRKRLADLKLSILKTEKEAMELETPRDCIDLTHIEALMRPFSGDDDQAVTSWISNFEDIMNFHGVSESKCWILAKRLLGGSAKAYIDHVAPLTWQLMRAELLNVFEQKVTAWDIGKRLEARKIANNESALQYFVAMCSIASQADMATSDVVKFIVEGLQDKTGMAASMLYCSTLNELRDKMVTYDKVRRAPGVVAIRSEGMTKGKLNVSMAVGQQQGGGAMRCYNCRQFGHVMKECSQPKRPDGACFNCWSTSHLYSQCPKRKMATRVAAVQDEERPGEKNNDDLAAVQSITL</sequence>
<dbReference type="SUPFAM" id="SSF57756">
    <property type="entry name" value="Retrovirus zinc finger-like domains"/>
    <property type="match status" value="1"/>
</dbReference>
<dbReference type="RefSeq" id="XP_033237526.1">
    <property type="nucleotide sequence ID" value="XM_033381635.1"/>
</dbReference>
<feature type="region of interest" description="Disordered" evidence="2">
    <location>
        <begin position="406"/>
        <end position="427"/>
    </location>
</feature>